<reference evidence="8" key="1">
    <citation type="journal article" date="2010" name="ISME J.">
        <title>Metagenome of the Mediterranean deep chlorophyll maximum studied by direct and fosmid library 454 pyrosequencing.</title>
        <authorList>
            <person name="Ghai R."/>
            <person name="Martin-Cuadrado A.B."/>
            <person name="Molto A.G."/>
            <person name="Heredia I.G."/>
            <person name="Cabrera R."/>
            <person name="Martin J."/>
            <person name="Verdu M."/>
            <person name="Deschamps P."/>
            <person name="Moreira D."/>
            <person name="Lopez-Garcia P."/>
            <person name="Mira A."/>
            <person name="Rodriguez-Valera F."/>
        </authorList>
    </citation>
    <scope>NUCLEOTIDE SEQUENCE</scope>
</reference>
<name>D6PE27_9BACT</name>
<dbReference type="InterPro" id="IPR000527">
    <property type="entry name" value="Flag_Lring"/>
</dbReference>
<keyword evidence="8" id="KW-0966">Cell projection</keyword>
<comment type="similarity">
    <text evidence="2 7">Belongs to the FlgH family.</text>
</comment>
<evidence type="ECO:0000256" key="4">
    <source>
        <dbReference type="ARBA" id="ARBA00023136"/>
    </source>
</evidence>
<dbReference type="AlphaFoldDB" id="D6PE27"/>
<sequence>MYKYLAPLIFLLAACDTYVEDKRSVDFEPIYLPETEQEDESSDLGTIYQQNKGSLFAMEARAHRIGDILTVSFTESFQATKSQNAASTRSSENSLTLPTVMKKLPVIGKGIPEAGELASSGESKFSGSGSSNQSNSLTGLISVHVVRVFTNGNLEILGQKKLTLNNGDEYIRVSGIVRPRDISSDNIVQSDRIANADINYIGAGDTARSGRKGWYTKMLETITPL</sequence>
<evidence type="ECO:0000256" key="5">
    <source>
        <dbReference type="ARBA" id="ARBA00023143"/>
    </source>
</evidence>
<organism evidence="8">
    <name type="scientific">uncultured marine bacterium MedDCM-OCT-S09-C247</name>
    <dbReference type="NCBI Taxonomy" id="743078"/>
    <lineage>
        <taxon>Bacteria</taxon>
        <taxon>environmental samples</taxon>
    </lineage>
</organism>
<dbReference type="Pfam" id="PF02107">
    <property type="entry name" value="FlgH"/>
    <property type="match status" value="1"/>
</dbReference>
<evidence type="ECO:0000256" key="1">
    <source>
        <dbReference type="ARBA" id="ARBA00002591"/>
    </source>
</evidence>
<dbReference type="GO" id="GO:0003774">
    <property type="term" value="F:cytoskeletal motor activity"/>
    <property type="evidence" value="ECO:0007669"/>
    <property type="project" value="InterPro"/>
</dbReference>
<dbReference type="PANTHER" id="PTHR34933">
    <property type="entry name" value="FLAGELLAR L-RING PROTEIN"/>
    <property type="match status" value="1"/>
</dbReference>
<dbReference type="GO" id="GO:0009279">
    <property type="term" value="C:cell outer membrane"/>
    <property type="evidence" value="ECO:0007669"/>
    <property type="project" value="UniProtKB-SubCell"/>
</dbReference>
<evidence type="ECO:0000256" key="3">
    <source>
        <dbReference type="ARBA" id="ARBA00022729"/>
    </source>
</evidence>
<keyword evidence="4 7" id="KW-0472">Membrane</keyword>
<dbReference type="PANTHER" id="PTHR34933:SF1">
    <property type="entry name" value="FLAGELLAR L-RING PROTEIN"/>
    <property type="match status" value="1"/>
</dbReference>
<keyword evidence="8" id="KW-0969">Cilium</keyword>
<dbReference type="PROSITE" id="PS51257">
    <property type="entry name" value="PROKAR_LIPOPROTEIN"/>
    <property type="match status" value="1"/>
</dbReference>
<evidence type="ECO:0000256" key="2">
    <source>
        <dbReference type="ARBA" id="ARBA00006929"/>
    </source>
</evidence>
<comment type="subunit">
    <text evidence="7">The basal body constitutes a major portion of the flagellar organelle and consists of four rings (L,P,S, and M) mounted on a central rod.</text>
</comment>
<comment type="function">
    <text evidence="1 7">Assembles around the rod to form the L-ring and probably protects the motor/basal body from shearing forces during rotation.</text>
</comment>
<keyword evidence="5 7" id="KW-0975">Bacterial flagellum</keyword>
<keyword evidence="7" id="KW-0449">Lipoprotein</keyword>
<dbReference type="PRINTS" id="PR01008">
    <property type="entry name" value="FLGLRINGFLGH"/>
</dbReference>
<dbReference type="GO" id="GO:0009427">
    <property type="term" value="C:bacterial-type flagellum basal body, distal rod, L ring"/>
    <property type="evidence" value="ECO:0007669"/>
    <property type="project" value="InterPro"/>
</dbReference>
<keyword evidence="3 7" id="KW-0732">Signal</keyword>
<proteinExistence type="inferred from homology"/>
<comment type="subcellular location">
    <subcellularLocation>
        <location evidence="7">Cell outer membrane</location>
        <topology evidence="7">Lipid-anchor</topology>
    </subcellularLocation>
    <subcellularLocation>
        <location evidence="7">Bacterial flagellum basal body</location>
    </subcellularLocation>
</comment>
<dbReference type="EMBL" id="GU943007">
    <property type="protein sequence ID" value="ADD93978.1"/>
    <property type="molecule type" value="Genomic_DNA"/>
</dbReference>
<keyword evidence="6 7" id="KW-0998">Cell outer membrane</keyword>
<keyword evidence="8" id="KW-0282">Flagellum</keyword>
<evidence type="ECO:0000256" key="6">
    <source>
        <dbReference type="ARBA" id="ARBA00023237"/>
    </source>
</evidence>
<evidence type="ECO:0000256" key="7">
    <source>
        <dbReference type="HAMAP-Rule" id="MF_00415"/>
    </source>
</evidence>
<evidence type="ECO:0000313" key="8">
    <source>
        <dbReference type="EMBL" id="ADD93978.1"/>
    </source>
</evidence>
<dbReference type="GO" id="GO:0071973">
    <property type="term" value="P:bacterial-type flagellum-dependent cell motility"/>
    <property type="evidence" value="ECO:0007669"/>
    <property type="project" value="InterPro"/>
</dbReference>
<accession>D6PE27</accession>
<gene>
    <name evidence="7" type="primary">flgH</name>
</gene>
<protein>
    <recommendedName>
        <fullName evidence="7">Flagellar L-ring protein</fullName>
    </recommendedName>
    <alternativeName>
        <fullName evidence="7">Basal body L-ring protein</fullName>
    </alternativeName>
</protein>
<dbReference type="HAMAP" id="MF_00415">
    <property type="entry name" value="FlgH"/>
    <property type="match status" value="1"/>
</dbReference>